<evidence type="ECO:0000256" key="5">
    <source>
        <dbReference type="ARBA" id="ARBA00074044"/>
    </source>
</evidence>
<dbReference type="GO" id="GO:0005524">
    <property type="term" value="F:ATP binding"/>
    <property type="evidence" value="ECO:0007669"/>
    <property type="project" value="UniProtKB-KW"/>
</dbReference>
<dbReference type="InterPro" id="IPR051309">
    <property type="entry name" value="ABCF_ATPase"/>
</dbReference>
<dbReference type="PANTHER" id="PTHR42855:SF2">
    <property type="entry name" value="DRUG RESISTANCE ABC TRANSPORTER,ATP-BINDING PROTEIN"/>
    <property type="match status" value="1"/>
</dbReference>
<dbReference type="Pfam" id="PF12848">
    <property type="entry name" value="ABC_tran_Xtn"/>
    <property type="match status" value="1"/>
</dbReference>
<dbReference type="FunFam" id="3.40.50.300:FF:000011">
    <property type="entry name" value="Putative ABC transporter ATP-binding component"/>
    <property type="match status" value="1"/>
</dbReference>
<accession>A0AAE6M8D2</accession>
<evidence type="ECO:0000313" key="8">
    <source>
        <dbReference type="Proteomes" id="UP000323594"/>
    </source>
</evidence>
<dbReference type="InterPro" id="IPR003439">
    <property type="entry name" value="ABC_transporter-like_ATP-bd"/>
</dbReference>
<sequence length="551" mass="63255">MITVSDLSLNFSDRPLFKDVNLKFTHGNCYGIIGANGAGKSTFLKILSGELEHDSGQIDITSNERIAVLQQNHFAFDEYSVKDTVFMGYPKLYEIMKEREAIYEKPDFSEEDGIRASELEGEFADLNGWEAENQVEQMLSGLGVDESNHDRKMNELDESQKIRVLLAQALFGNPDILLLDEPTNGLDLESIGWLEEFLIEFPNIVIVVSHDRHFLNNVCTHICDIDYGKIRLYSGNYDFWYQMSQIMQRQAKDQQKKREEKMKDLREFILRFASNAAKSRQATSRKKVYDKLALEEIEVTSRKFPYVHFKPNREIGNNVLTLDKLSYTAKEDSDEQNTVLLKNLSLVINRTDKIAFVGQEHNAKTALFDIITGEKQQDSGDVFWGQTITYGYLKKDNSEYFKTDLNITDWLRQFSEDQDESYIRSFLGRMLFTGDESLKPVKVLSGGEKVRCMLSRLMLSGSNVLILDEPTNHLDLEAITSLNEALINFPGVVLFNSHDYEFINSIANRIIEITPNGIIDRMMKFEEYAKDEHVNKVREELYGGTANKISI</sequence>
<reference evidence="7 8" key="1">
    <citation type="submission" date="2019-08" db="EMBL/GenBank/DDBJ databases">
        <authorList>
            <person name="Kuhnert P."/>
        </authorList>
    </citation>
    <scope>NUCLEOTIDE SEQUENCE [LARGE SCALE GENOMIC DNA]</scope>
    <source>
        <strain evidence="7 8">B36.5</strain>
    </source>
</reference>
<dbReference type="EMBL" id="CP042817">
    <property type="protein sequence ID" value="QEJ99433.1"/>
    <property type="molecule type" value="Genomic_DNA"/>
</dbReference>
<keyword evidence="2" id="KW-0547">Nucleotide-binding</keyword>
<evidence type="ECO:0000256" key="3">
    <source>
        <dbReference type="ARBA" id="ARBA00022840"/>
    </source>
</evidence>
<organism evidence="7 8">
    <name type="scientific">Treponema phagedenis</name>
    <dbReference type="NCBI Taxonomy" id="162"/>
    <lineage>
        <taxon>Bacteria</taxon>
        <taxon>Pseudomonadati</taxon>
        <taxon>Spirochaetota</taxon>
        <taxon>Spirochaetia</taxon>
        <taxon>Spirochaetales</taxon>
        <taxon>Treponemataceae</taxon>
        <taxon>Treponema</taxon>
    </lineage>
</organism>
<dbReference type="InterPro" id="IPR032781">
    <property type="entry name" value="ABC_tran_Xtn"/>
</dbReference>
<keyword evidence="3 7" id="KW-0067">ATP-binding</keyword>
<dbReference type="PROSITE" id="PS50893">
    <property type="entry name" value="ABC_TRANSPORTER_2"/>
    <property type="match status" value="2"/>
</dbReference>
<dbReference type="FunFam" id="3.40.50.300:FF:000070">
    <property type="entry name" value="Putative ABC transporter ATP-binding component"/>
    <property type="match status" value="1"/>
</dbReference>
<dbReference type="GeneID" id="57751775"/>
<comment type="similarity">
    <text evidence="4">Belongs to the ABC transporter superfamily. ABCF family. YbiT subfamily.</text>
</comment>
<evidence type="ECO:0000313" key="7">
    <source>
        <dbReference type="EMBL" id="QEJ99433.1"/>
    </source>
</evidence>
<evidence type="ECO:0000256" key="2">
    <source>
        <dbReference type="ARBA" id="ARBA00022741"/>
    </source>
</evidence>
<dbReference type="GO" id="GO:0016887">
    <property type="term" value="F:ATP hydrolysis activity"/>
    <property type="evidence" value="ECO:0007669"/>
    <property type="project" value="InterPro"/>
</dbReference>
<dbReference type="SUPFAM" id="SSF52540">
    <property type="entry name" value="P-loop containing nucleoside triphosphate hydrolases"/>
    <property type="match status" value="2"/>
</dbReference>
<gene>
    <name evidence="7" type="ORF">FUT82_16520</name>
</gene>
<dbReference type="Pfam" id="PF00005">
    <property type="entry name" value="ABC_tran"/>
    <property type="match status" value="2"/>
</dbReference>
<dbReference type="SMART" id="SM00382">
    <property type="entry name" value="AAA"/>
    <property type="match status" value="2"/>
</dbReference>
<keyword evidence="1" id="KW-0677">Repeat</keyword>
<dbReference type="CDD" id="cd03221">
    <property type="entry name" value="ABCF_EF-3"/>
    <property type="match status" value="2"/>
</dbReference>
<dbReference type="PANTHER" id="PTHR42855">
    <property type="entry name" value="ABC TRANSPORTER ATP-BINDING SUBUNIT"/>
    <property type="match status" value="1"/>
</dbReference>
<dbReference type="Proteomes" id="UP000323594">
    <property type="component" value="Chromosome"/>
</dbReference>
<dbReference type="RefSeq" id="WP_024752863.1">
    <property type="nucleotide sequence ID" value="NZ_CP027018.1"/>
</dbReference>
<feature type="domain" description="ABC transporter" evidence="6">
    <location>
        <begin position="320"/>
        <end position="541"/>
    </location>
</feature>
<name>A0AAE6M8D2_TREPH</name>
<dbReference type="InterPro" id="IPR027417">
    <property type="entry name" value="P-loop_NTPase"/>
</dbReference>
<protein>
    <recommendedName>
        <fullName evidence="5">Probable ATP-binding protein YbiT</fullName>
    </recommendedName>
</protein>
<dbReference type="InterPro" id="IPR003593">
    <property type="entry name" value="AAA+_ATPase"/>
</dbReference>
<evidence type="ECO:0000256" key="4">
    <source>
        <dbReference type="ARBA" id="ARBA00061551"/>
    </source>
</evidence>
<evidence type="ECO:0000256" key="1">
    <source>
        <dbReference type="ARBA" id="ARBA00022737"/>
    </source>
</evidence>
<feature type="domain" description="ABC transporter" evidence="6">
    <location>
        <begin position="2"/>
        <end position="252"/>
    </location>
</feature>
<proteinExistence type="inferred from homology"/>
<dbReference type="AlphaFoldDB" id="A0AAE6M8D2"/>
<dbReference type="Gene3D" id="3.40.50.300">
    <property type="entry name" value="P-loop containing nucleotide triphosphate hydrolases"/>
    <property type="match status" value="2"/>
</dbReference>
<evidence type="ECO:0000259" key="6">
    <source>
        <dbReference type="PROSITE" id="PS50893"/>
    </source>
</evidence>